<name>A0A076MSB1_AMYME</name>
<evidence type="ECO:0000256" key="1">
    <source>
        <dbReference type="SAM" id="MobiDB-lite"/>
    </source>
</evidence>
<gene>
    <name evidence="2" type="ORF">AMETH_1754</name>
</gene>
<proteinExistence type="predicted"/>
<dbReference type="EMBL" id="CP009110">
    <property type="protein sequence ID" value="AIJ21846.1"/>
    <property type="molecule type" value="Genomic_DNA"/>
</dbReference>
<evidence type="ECO:0000313" key="3">
    <source>
        <dbReference type="Proteomes" id="UP000062973"/>
    </source>
</evidence>
<sequence length="166" mass="17184">MDFVVRHGTTQSPAGWDSLTTILTARSHRRASPDLPSGHPEWGAADCMRAVRGPVPAEFDRPVVATHSGAGLLLPAVAAGLAVRHLAWLGLRCRTCPAGCRRRTAGLTARTCQNRSSSPKSSTASPESGPRHGSRSDGPFADWCLASSAPWAVNGAGTGAGPVPDA</sequence>
<organism evidence="2 3">
    <name type="scientific">Amycolatopsis methanolica 239</name>
    <dbReference type="NCBI Taxonomy" id="1068978"/>
    <lineage>
        <taxon>Bacteria</taxon>
        <taxon>Bacillati</taxon>
        <taxon>Actinomycetota</taxon>
        <taxon>Actinomycetes</taxon>
        <taxon>Pseudonocardiales</taxon>
        <taxon>Pseudonocardiaceae</taxon>
        <taxon>Amycolatopsis</taxon>
        <taxon>Amycolatopsis methanolica group</taxon>
    </lineage>
</organism>
<protein>
    <submittedName>
        <fullName evidence="2">Alpha/beta hydrolase</fullName>
    </submittedName>
</protein>
<dbReference type="Proteomes" id="UP000062973">
    <property type="component" value="Chromosome"/>
</dbReference>
<feature type="compositionally biased region" description="Low complexity" evidence="1">
    <location>
        <begin position="116"/>
        <end position="128"/>
    </location>
</feature>
<keyword evidence="3" id="KW-1185">Reference proteome</keyword>
<dbReference type="PATRIC" id="fig|1068978.7.peg.1853"/>
<dbReference type="KEGG" id="amq:AMETH_1754"/>
<feature type="region of interest" description="Disordered" evidence="1">
    <location>
        <begin position="109"/>
        <end position="141"/>
    </location>
</feature>
<keyword evidence="2" id="KW-0378">Hydrolase</keyword>
<dbReference type="AlphaFoldDB" id="A0A076MSB1"/>
<accession>A0A076MSB1</accession>
<dbReference type="HOGENOM" id="CLU_1599295_0_0_11"/>
<reference evidence="2 3" key="1">
    <citation type="submission" date="2014-07" db="EMBL/GenBank/DDBJ databases">
        <title>Whole Genome Sequence of the Amycolatopsis methanolica 239.</title>
        <authorList>
            <person name="Tang B."/>
        </authorList>
    </citation>
    <scope>NUCLEOTIDE SEQUENCE [LARGE SCALE GENOMIC DNA]</scope>
    <source>
        <strain evidence="2 3">239</strain>
    </source>
</reference>
<evidence type="ECO:0000313" key="2">
    <source>
        <dbReference type="EMBL" id="AIJ21846.1"/>
    </source>
</evidence>
<dbReference type="GO" id="GO:0016787">
    <property type="term" value="F:hydrolase activity"/>
    <property type="evidence" value="ECO:0007669"/>
    <property type="project" value="UniProtKB-KW"/>
</dbReference>